<dbReference type="Gene3D" id="1.20.1050.10">
    <property type="match status" value="1"/>
</dbReference>
<dbReference type="Proteomes" id="UP000494111">
    <property type="component" value="Unassembled WGS sequence"/>
</dbReference>
<dbReference type="Pfam" id="PF13409">
    <property type="entry name" value="GST_N_2"/>
    <property type="match status" value="1"/>
</dbReference>
<dbReference type="InterPro" id="IPR036282">
    <property type="entry name" value="Glutathione-S-Trfase_C_sf"/>
</dbReference>
<dbReference type="PANTHER" id="PTHR44051:SF8">
    <property type="entry name" value="GLUTATHIONE S-TRANSFERASE GSTA"/>
    <property type="match status" value="1"/>
</dbReference>
<dbReference type="InterPro" id="IPR036249">
    <property type="entry name" value="Thioredoxin-like_sf"/>
</dbReference>
<dbReference type="InterPro" id="IPR040079">
    <property type="entry name" value="Glutathione_S-Trfase"/>
</dbReference>
<evidence type="ECO:0000259" key="2">
    <source>
        <dbReference type="PROSITE" id="PS50405"/>
    </source>
</evidence>
<reference evidence="3 4" key="1">
    <citation type="submission" date="2020-04" db="EMBL/GenBank/DDBJ databases">
        <authorList>
            <person name="De Canck E."/>
        </authorList>
    </citation>
    <scope>NUCLEOTIDE SEQUENCE [LARGE SCALE GENOMIC DNA]</scope>
    <source>
        <strain evidence="3 4">LMG 3458</strain>
    </source>
</reference>
<dbReference type="RefSeq" id="WP_175195167.1">
    <property type="nucleotide sequence ID" value="NZ_CADIJO010000018.1"/>
</dbReference>
<dbReference type="CDD" id="cd03188">
    <property type="entry name" value="GST_C_Beta"/>
    <property type="match status" value="1"/>
</dbReference>
<dbReference type="SFLD" id="SFLDS00019">
    <property type="entry name" value="Glutathione_Transferase_(cytos"/>
    <property type="match status" value="1"/>
</dbReference>
<dbReference type="SUPFAM" id="SSF52833">
    <property type="entry name" value="Thioredoxin-like"/>
    <property type="match status" value="1"/>
</dbReference>
<proteinExistence type="predicted"/>
<gene>
    <name evidence="3" type="primary">gstB_3</name>
    <name evidence="3" type="ORF">LMG3458_04566</name>
</gene>
<evidence type="ECO:0000259" key="1">
    <source>
        <dbReference type="PROSITE" id="PS50404"/>
    </source>
</evidence>
<dbReference type="InterPro" id="IPR004045">
    <property type="entry name" value="Glutathione_S-Trfase_N"/>
</dbReference>
<dbReference type="EC" id="2.5.1.18" evidence="3"/>
<dbReference type="SFLD" id="SFLDG00358">
    <property type="entry name" value="Main_(cytGST)"/>
    <property type="match status" value="1"/>
</dbReference>
<dbReference type="EMBL" id="CADIJO010000018">
    <property type="protein sequence ID" value="CAB3727884.1"/>
    <property type="molecule type" value="Genomic_DNA"/>
</dbReference>
<protein>
    <submittedName>
        <fullName evidence="3">Glutathione S-transferase GST-6.0</fullName>
        <ecNumber evidence="3">2.5.1.18</ecNumber>
    </submittedName>
</protein>
<keyword evidence="3" id="KW-0808">Transferase</keyword>
<dbReference type="Gene3D" id="3.40.30.10">
    <property type="entry name" value="Glutaredoxin"/>
    <property type="match status" value="1"/>
</dbReference>
<evidence type="ECO:0000313" key="4">
    <source>
        <dbReference type="Proteomes" id="UP000494111"/>
    </source>
</evidence>
<sequence length="205" mass="22826">MKLYYAPNACSLAPHIVLRELALPFELVRVNNQTKRTADDGDFLAVNPKGYVAALQVDDGQVLTEGPAIVQYLADQHPEAGLAPPAGSWARSRLQEWLNFISTEIHGGFGPLFNRALPEDARTWWQARLEKRLDYLATALRGRQALLDDRYGVADAYLYTVLRWAAQFDIDLARWPGLPEYQARIDARPAVQAALAAEAADRGPQ</sequence>
<feature type="domain" description="GST N-terminal" evidence="1">
    <location>
        <begin position="1"/>
        <end position="81"/>
    </location>
</feature>
<name>A0A6S7AF47_9BURK</name>
<dbReference type="PROSITE" id="PS50405">
    <property type="entry name" value="GST_CTER"/>
    <property type="match status" value="1"/>
</dbReference>
<evidence type="ECO:0000313" key="3">
    <source>
        <dbReference type="EMBL" id="CAB3727884.1"/>
    </source>
</evidence>
<dbReference type="PANTHER" id="PTHR44051">
    <property type="entry name" value="GLUTATHIONE S-TRANSFERASE-RELATED"/>
    <property type="match status" value="1"/>
</dbReference>
<dbReference type="PROSITE" id="PS50404">
    <property type="entry name" value="GST_NTER"/>
    <property type="match status" value="1"/>
</dbReference>
<dbReference type="NCBIfam" id="NF007831">
    <property type="entry name" value="PRK10542.1"/>
    <property type="match status" value="1"/>
</dbReference>
<dbReference type="SUPFAM" id="SSF47616">
    <property type="entry name" value="GST C-terminal domain-like"/>
    <property type="match status" value="1"/>
</dbReference>
<dbReference type="InterPro" id="IPR004046">
    <property type="entry name" value="GST_C"/>
</dbReference>
<dbReference type="Pfam" id="PF00043">
    <property type="entry name" value="GST_C"/>
    <property type="match status" value="1"/>
</dbReference>
<dbReference type="SFLD" id="SFLDG01150">
    <property type="entry name" value="Main.1:_Beta-like"/>
    <property type="match status" value="1"/>
</dbReference>
<dbReference type="InterPro" id="IPR010987">
    <property type="entry name" value="Glutathione-S-Trfase_C-like"/>
</dbReference>
<dbReference type="CDD" id="cd03057">
    <property type="entry name" value="GST_N_Beta"/>
    <property type="match status" value="1"/>
</dbReference>
<organism evidence="3 4">
    <name type="scientific">Achromobacter deleyi</name>
    <dbReference type="NCBI Taxonomy" id="1353891"/>
    <lineage>
        <taxon>Bacteria</taxon>
        <taxon>Pseudomonadati</taxon>
        <taxon>Pseudomonadota</taxon>
        <taxon>Betaproteobacteria</taxon>
        <taxon>Burkholderiales</taxon>
        <taxon>Alcaligenaceae</taxon>
        <taxon>Achromobacter</taxon>
    </lineage>
</organism>
<accession>A0A6S7AF47</accession>
<dbReference type="AlphaFoldDB" id="A0A6S7AF47"/>
<feature type="domain" description="GST C-terminal" evidence="2">
    <location>
        <begin position="87"/>
        <end position="205"/>
    </location>
</feature>
<dbReference type="GO" id="GO:0004364">
    <property type="term" value="F:glutathione transferase activity"/>
    <property type="evidence" value="ECO:0007669"/>
    <property type="project" value="UniProtKB-EC"/>
</dbReference>